<dbReference type="GO" id="GO:0007423">
    <property type="term" value="P:sensory organ development"/>
    <property type="evidence" value="ECO:0007669"/>
    <property type="project" value="TreeGrafter"/>
</dbReference>
<dbReference type="SUPFAM" id="SSF47459">
    <property type="entry name" value="HLH, helix-loop-helix DNA-binding domain"/>
    <property type="match status" value="1"/>
</dbReference>
<name>A0AAW0UFI3_SCYPA</name>
<dbReference type="PANTHER" id="PTHR19290:SF162">
    <property type="entry name" value="TRANSCRIPTION FACTOR ATOH7"/>
    <property type="match status" value="1"/>
</dbReference>
<dbReference type="GO" id="GO:0070888">
    <property type="term" value="F:E-box binding"/>
    <property type="evidence" value="ECO:0007669"/>
    <property type="project" value="TreeGrafter"/>
</dbReference>
<keyword evidence="3" id="KW-0221">Differentiation</keyword>
<dbReference type="Gene3D" id="4.10.280.10">
    <property type="entry name" value="Helix-loop-helix DNA-binding domain"/>
    <property type="match status" value="1"/>
</dbReference>
<evidence type="ECO:0000256" key="2">
    <source>
        <dbReference type="ARBA" id="ARBA00022473"/>
    </source>
</evidence>
<feature type="compositionally biased region" description="Low complexity" evidence="6">
    <location>
        <begin position="130"/>
        <end position="142"/>
    </location>
</feature>
<evidence type="ECO:0000259" key="7">
    <source>
        <dbReference type="PROSITE" id="PS50888"/>
    </source>
</evidence>
<dbReference type="AlphaFoldDB" id="A0AAW0UFI3"/>
<dbReference type="PANTHER" id="PTHR19290">
    <property type="entry name" value="BASIC HELIX-LOOP-HELIX PROTEIN NEUROGENIN-RELATED"/>
    <property type="match status" value="1"/>
</dbReference>
<dbReference type="PROSITE" id="PS50888">
    <property type="entry name" value="BHLH"/>
    <property type="match status" value="1"/>
</dbReference>
<evidence type="ECO:0000256" key="1">
    <source>
        <dbReference type="ARBA" id="ARBA00004123"/>
    </source>
</evidence>
<evidence type="ECO:0000256" key="3">
    <source>
        <dbReference type="ARBA" id="ARBA00022782"/>
    </source>
</evidence>
<keyword evidence="9" id="KW-1185">Reference proteome</keyword>
<evidence type="ECO:0000256" key="4">
    <source>
        <dbReference type="ARBA" id="ARBA00022902"/>
    </source>
</evidence>
<dbReference type="Pfam" id="PF00010">
    <property type="entry name" value="HLH"/>
    <property type="match status" value="1"/>
</dbReference>
<keyword evidence="5" id="KW-0539">Nucleus</keyword>
<comment type="subcellular location">
    <subcellularLocation>
        <location evidence="1">Nucleus</location>
    </subcellularLocation>
</comment>
<dbReference type="GO" id="GO:0061564">
    <property type="term" value="P:axon development"/>
    <property type="evidence" value="ECO:0007669"/>
    <property type="project" value="TreeGrafter"/>
</dbReference>
<evidence type="ECO:0000256" key="6">
    <source>
        <dbReference type="SAM" id="MobiDB-lite"/>
    </source>
</evidence>
<dbReference type="GO" id="GO:0045944">
    <property type="term" value="P:positive regulation of transcription by RNA polymerase II"/>
    <property type="evidence" value="ECO:0007669"/>
    <property type="project" value="TreeGrafter"/>
</dbReference>
<dbReference type="InterPro" id="IPR011598">
    <property type="entry name" value="bHLH_dom"/>
</dbReference>
<protein>
    <recommendedName>
        <fullName evidence="7">BHLH domain-containing protein</fullName>
    </recommendedName>
</protein>
<evidence type="ECO:0000313" key="9">
    <source>
        <dbReference type="Proteomes" id="UP001487740"/>
    </source>
</evidence>
<comment type="caution">
    <text evidence="8">The sequence shown here is derived from an EMBL/GenBank/DDBJ whole genome shotgun (WGS) entry which is preliminary data.</text>
</comment>
<evidence type="ECO:0000313" key="8">
    <source>
        <dbReference type="EMBL" id="KAK8398909.1"/>
    </source>
</evidence>
<evidence type="ECO:0000256" key="5">
    <source>
        <dbReference type="ARBA" id="ARBA00023242"/>
    </source>
</evidence>
<dbReference type="Proteomes" id="UP001487740">
    <property type="component" value="Unassembled WGS sequence"/>
</dbReference>
<keyword evidence="4" id="KW-0524">Neurogenesis</keyword>
<dbReference type="SMART" id="SM00353">
    <property type="entry name" value="HLH"/>
    <property type="match status" value="1"/>
</dbReference>
<keyword evidence="2" id="KW-0217">Developmental protein</keyword>
<dbReference type="GO" id="GO:0000981">
    <property type="term" value="F:DNA-binding transcription factor activity, RNA polymerase II-specific"/>
    <property type="evidence" value="ECO:0007669"/>
    <property type="project" value="TreeGrafter"/>
</dbReference>
<gene>
    <name evidence="8" type="ORF">O3P69_004184</name>
</gene>
<dbReference type="GO" id="GO:0046983">
    <property type="term" value="F:protein dimerization activity"/>
    <property type="evidence" value="ECO:0007669"/>
    <property type="project" value="InterPro"/>
</dbReference>
<reference evidence="8 9" key="1">
    <citation type="submission" date="2023-03" db="EMBL/GenBank/DDBJ databases">
        <title>High-quality genome of Scylla paramamosain provides insights in environmental adaptation.</title>
        <authorList>
            <person name="Zhang L."/>
        </authorList>
    </citation>
    <scope>NUCLEOTIDE SEQUENCE [LARGE SCALE GENOMIC DNA]</scope>
    <source>
        <strain evidence="8">LZ_2023a</strain>
        <tissue evidence="8">Muscle</tissue>
    </source>
</reference>
<proteinExistence type="predicted"/>
<feature type="compositionally biased region" description="Basic and acidic residues" evidence="6">
    <location>
        <begin position="57"/>
        <end position="67"/>
    </location>
</feature>
<organism evidence="8 9">
    <name type="scientific">Scylla paramamosain</name>
    <name type="common">Mud crab</name>
    <dbReference type="NCBI Taxonomy" id="85552"/>
    <lineage>
        <taxon>Eukaryota</taxon>
        <taxon>Metazoa</taxon>
        <taxon>Ecdysozoa</taxon>
        <taxon>Arthropoda</taxon>
        <taxon>Crustacea</taxon>
        <taxon>Multicrustacea</taxon>
        <taxon>Malacostraca</taxon>
        <taxon>Eumalacostraca</taxon>
        <taxon>Eucarida</taxon>
        <taxon>Decapoda</taxon>
        <taxon>Pleocyemata</taxon>
        <taxon>Brachyura</taxon>
        <taxon>Eubrachyura</taxon>
        <taxon>Portunoidea</taxon>
        <taxon>Portunidae</taxon>
        <taxon>Portuninae</taxon>
        <taxon>Scylla</taxon>
    </lineage>
</organism>
<accession>A0AAW0UFI3</accession>
<feature type="region of interest" description="Disordered" evidence="6">
    <location>
        <begin position="54"/>
        <end position="154"/>
    </location>
</feature>
<dbReference type="EMBL" id="JARAKH010000012">
    <property type="protein sequence ID" value="KAK8398909.1"/>
    <property type="molecule type" value="Genomic_DNA"/>
</dbReference>
<sequence length="154" mass="16985">MNGLNDAFEKLREVVPALGNDRKLSKFETLQMAQTYITALAELLRRADAEAAAVRAESAREQPDSRRPLFPGQGRRGARQLVPRAWRLGHSSHRTQGGARQPTQCYHGNEAPTPAWLAKVASKQRATSHRQPSPSRQPSSLPETRTAPRDGSLA</sequence>
<dbReference type="InterPro" id="IPR036638">
    <property type="entry name" value="HLH_DNA-bd_sf"/>
</dbReference>
<dbReference type="InterPro" id="IPR050359">
    <property type="entry name" value="bHLH_transcription_factors"/>
</dbReference>
<dbReference type="GO" id="GO:0005634">
    <property type="term" value="C:nucleus"/>
    <property type="evidence" value="ECO:0007669"/>
    <property type="project" value="UniProtKB-SubCell"/>
</dbReference>
<feature type="domain" description="BHLH" evidence="7">
    <location>
        <begin position="1"/>
        <end position="40"/>
    </location>
</feature>